<organism evidence="2 3">
    <name type="scientific">Paraburkholderia terricola</name>
    <dbReference type="NCBI Taxonomy" id="169427"/>
    <lineage>
        <taxon>Bacteria</taxon>
        <taxon>Pseudomonadati</taxon>
        <taxon>Pseudomonadota</taxon>
        <taxon>Betaproteobacteria</taxon>
        <taxon>Burkholderiales</taxon>
        <taxon>Burkholderiaceae</taxon>
        <taxon>Paraburkholderia</taxon>
    </lineage>
</organism>
<keyword evidence="3" id="KW-1185">Reference proteome</keyword>
<feature type="signal peptide" evidence="1">
    <location>
        <begin position="1"/>
        <end position="36"/>
    </location>
</feature>
<feature type="chain" id="PRO_5046392346" evidence="1">
    <location>
        <begin position="37"/>
        <end position="473"/>
    </location>
</feature>
<comment type="caution">
    <text evidence="2">The sequence shown here is derived from an EMBL/GenBank/DDBJ whole genome shotgun (WGS) entry which is preliminary data.</text>
</comment>
<keyword evidence="1" id="KW-0732">Signal</keyword>
<proteinExistence type="predicted"/>
<protein>
    <submittedName>
        <fullName evidence="2">Uncharacterized protein</fullName>
    </submittedName>
</protein>
<name>A0ABU1LQ87_9BURK</name>
<accession>A0ABU1LQ87</accession>
<gene>
    <name evidence="2" type="ORF">J2804_002318</name>
</gene>
<sequence length="473" mass="52131">MKHNQARHNACSFLFGMFFLLCIFCGVFAMSKNALADDKDANNDSFAITGLGDHQYGTNGIGVWPSTGQIRLGLSNTLSDILGKKFDGVGLLNAQLSSDDVNRAKELHDRLCRAAVEKPPTDIQVNPMMTYSISCVRDGKSTDYQGRVGELPKSVAFLADDFFKASIKKYSPAGHAIVKFDVTVSDVQRKKDKFLVEVTFSNSGRFPIRMRTPDQWVKLGGDRLDISGFRTDGNGEWRADLAGLPVLNKGDYPVETIAQPTGESGTFITISSGGSVTYKFLALPTHKVPEGTYEFGALIFANIAVKGVFGVGGRVNFLSDRTRPARAIFNTGYPSTPEEWRDYEARQREIMSSEPVYPGAIIAEAGYYRKISSSGERSQFVTDLRKGASAPGLEHPFDHWQWEADLTHSTRCMAGEPCPREGLWVARTMTMGSSGGDITHPEFRRRLLAGQLTPELSALGGIVPYHYWEWHGV</sequence>
<evidence type="ECO:0000313" key="3">
    <source>
        <dbReference type="Proteomes" id="UP001264340"/>
    </source>
</evidence>
<evidence type="ECO:0000313" key="2">
    <source>
        <dbReference type="EMBL" id="MDR6408914.1"/>
    </source>
</evidence>
<reference evidence="2 3" key="1">
    <citation type="submission" date="2023-07" db="EMBL/GenBank/DDBJ databases">
        <title>Sorghum-associated microbial communities from plants grown in Nebraska, USA.</title>
        <authorList>
            <person name="Schachtman D."/>
        </authorList>
    </citation>
    <scope>NUCLEOTIDE SEQUENCE [LARGE SCALE GENOMIC DNA]</scope>
    <source>
        <strain evidence="2 3">DS1316</strain>
    </source>
</reference>
<dbReference type="Proteomes" id="UP001264340">
    <property type="component" value="Unassembled WGS sequence"/>
</dbReference>
<dbReference type="EMBL" id="JAVDRP010000004">
    <property type="protein sequence ID" value="MDR6408914.1"/>
    <property type="molecule type" value="Genomic_DNA"/>
</dbReference>
<evidence type="ECO:0000256" key="1">
    <source>
        <dbReference type="SAM" id="SignalP"/>
    </source>
</evidence>
<dbReference type="RefSeq" id="WP_310120265.1">
    <property type="nucleotide sequence ID" value="NZ_JAVDQV010000006.1"/>
</dbReference>